<dbReference type="InterPro" id="IPR036249">
    <property type="entry name" value="Thioredoxin-like_sf"/>
</dbReference>
<dbReference type="PROSITE" id="PS51257">
    <property type="entry name" value="PROKAR_LIPOPROTEIN"/>
    <property type="match status" value="1"/>
</dbReference>
<keyword evidence="3" id="KW-1015">Disulfide bond</keyword>
<dbReference type="InterPro" id="IPR000866">
    <property type="entry name" value="AhpC/TSA"/>
</dbReference>
<dbReference type="STRING" id="1048983.EL17_08865"/>
<dbReference type="Pfam" id="PF14289">
    <property type="entry name" value="DUF4369"/>
    <property type="match status" value="1"/>
</dbReference>
<dbReference type="PROSITE" id="PS00194">
    <property type="entry name" value="THIOREDOXIN_1"/>
    <property type="match status" value="1"/>
</dbReference>
<dbReference type="PANTHER" id="PTHR42852">
    <property type="entry name" value="THIOL:DISULFIDE INTERCHANGE PROTEIN DSBE"/>
    <property type="match status" value="1"/>
</dbReference>
<keyword evidence="7" id="KW-1185">Reference proteome</keyword>
<evidence type="ECO:0000256" key="4">
    <source>
        <dbReference type="ARBA" id="ARBA00023284"/>
    </source>
</evidence>
<dbReference type="InterPro" id="IPR025380">
    <property type="entry name" value="DUF4369"/>
</dbReference>
<dbReference type="PANTHER" id="PTHR42852:SF6">
    <property type="entry name" value="THIOL:DISULFIDE INTERCHANGE PROTEIN DSBE"/>
    <property type="match status" value="1"/>
</dbReference>
<protein>
    <recommendedName>
        <fullName evidence="5">Thioredoxin domain-containing protein</fullName>
    </recommendedName>
</protein>
<comment type="subcellular location">
    <subcellularLocation>
        <location evidence="1">Cell envelope</location>
    </subcellularLocation>
</comment>
<evidence type="ECO:0000259" key="5">
    <source>
        <dbReference type="PROSITE" id="PS51352"/>
    </source>
</evidence>
<keyword evidence="2" id="KW-0201">Cytochrome c-type biogenesis</keyword>
<proteinExistence type="predicted"/>
<dbReference type="OrthoDB" id="6399635at2"/>
<dbReference type="AlphaFoldDB" id="A0A074KZ93"/>
<dbReference type="GO" id="GO:0016209">
    <property type="term" value="F:antioxidant activity"/>
    <property type="evidence" value="ECO:0007669"/>
    <property type="project" value="InterPro"/>
</dbReference>
<dbReference type="Pfam" id="PF00578">
    <property type="entry name" value="AhpC-TSA"/>
    <property type="match status" value="1"/>
</dbReference>
<keyword evidence="4" id="KW-0676">Redox-active center</keyword>
<dbReference type="CDD" id="cd02966">
    <property type="entry name" value="TlpA_like_family"/>
    <property type="match status" value="1"/>
</dbReference>
<organism evidence="6 7">
    <name type="scientific">Anditalea andensis</name>
    <dbReference type="NCBI Taxonomy" id="1048983"/>
    <lineage>
        <taxon>Bacteria</taxon>
        <taxon>Pseudomonadati</taxon>
        <taxon>Bacteroidota</taxon>
        <taxon>Cytophagia</taxon>
        <taxon>Cytophagales</taxon>
        <taxon>Cytophagaceae</taxon>
        <taxon>Anditalea</taxon>
    </lineage>
</organism>
<gene>
    <name evidence="6" type="ORF">EL17_08865</name>
</gene>
<evidence type="ECO:0000313" key="6">
    <source>
        <dbReference type="EMBL" id="KEO74234.1"/>
    </source>
</evidence>
<feature type="domain" description="Thioredoxin" evidence="5">
    <location>
        <begin position="238"/>
        <end position="378"/>
    </location>
</feature>
<comment type="caution">
    <text evidence="6">The sequence shown here is derived from an EMBL/GenBank/DDBJ whole genome shotgun (WGS) entry which is preliminary data.</text>
</comment>
<dbReference type="InterPro" id="IPR013766">
    <property type="entry name" value="Thioredoxin_domain"/>
</dbReference>
<reference evidence="6 7" key="1">
    <citation type="submission" date="2014-04" db="EMBL/GenBank/DDBJ databases">
        <title>Characterization and application of a salt tolerant electro-active bacterium.</title>
        <authorList>
            <person name="Yang L."/>
            <person name="Wei S."/>
            <person name="Tay Q.X.M."/>
        </authorList>
    </citation>
    <scope>NUCLEOTIDE SEQUENCE [LARGE SCALE GENOMIC DNA]</scope>
    <source>
        <strain evidence="6 7">LY1</strain>
    </source>
</reference>
<dbReference type="GO" id="GO:0016491">
    <property type="term" value="F:oxidoreductase activity"/>
    <property type="evidence" value="ECO:0007669"/>
    <property type="project" value="InterPro"/>
</dbReference>
<dbReference type="GO" id="GO:0030313">
    <property type="term" value="C:cell envelope"/>
    <property type="evidence" value="ECO:0007669"/>
    <property type="project" value="UniProtKB-SubCell"/>
</dbReference>
<dbReference type="PROSITE" id="PS51352">
    <property type="entry name" value="THIOREDOXIN_2"/>
    <property type="match status" value="1"/>
</dbReference>
<evidence type="ECO:0000256" key="3">
    <source>
        <dbReference type="ARBA" id="ARBA00023157"/>
    </source>
</evidence>
<evidence type="ECO:0000256" key="2">
    <source>
        <dbReference type="ARBA" id="ARBA00022748"/>
    </source>
</evidence>
<dbReference type="GO" id="GO:0017004">
    <property type="term" value="P:cytochrome complex assembly"/>
    <property type="evidence" value="ECO:0007669"/>
    <property type="project" value="UniProtKB-KW"/>
</dbReference>
<evidence type="ECO:0000313" key="7">
    <source>
        <dbReference type="Proteomes" id="UP000027821"/>
    </source>
</evidence>
<dbReference type="InterPro" id="IPR017937">
    <property type="entry name" value="Thioredoxin_CS"/>
</dbReference>
<dbReference type="eggNOG" id="COG0526">
    <property type="taxonomic scope" value="Bacteria"/>
</dbReference>
<dbReference type="InterPro" id="IPR050553">
    <property type="entry name" value="Thioredoxin_ResA/DsbE_sf"/>
</dbReference>
<dbReference type="EMBL" id="JMIH01000016">
    <property type="protein sequence ID" value="KEO74234.1"/>
    <property type="molecule type" value="Genomic_DNA"/>
</dbReference>
<dbReference type="SUPFAM" id="SSF52833">
    <property type="entry name" value="Thioredoxin-like"/>
    <property type="match status" value="1"/>
</dbReference>
<name>A0A074KZ93_9BACT</name>
<evidence type="ECO:0000256" key="1">
    <source>
        <dbReference type="ARBA" id="ARBA00004196"/>
    </source>
</evidence>
<sequence>MKNYIYISISLTLMAISCKNRDTIQKEGFVIEAHIPSLPSSSLAVLSYTQKDSTLTDTVAVKEGMFTFTGKVSHPIEASINVRHGETYPDKSYLKDTFTFYLDNNDMQISATDSIKNASISGSLLTDQSIAFSKQINPLRQKIQDLSWGLQGKAYDDAYMATVDTIKATGKQTEELVRKFVEAHPDSYFALTAFTNYELGYNFDPIWAEEEYQKFTDEVRNTPLGQRVYDKILTGKRTSVGEEAMEFSQTTLQGDTFSLNALRGNYVFIDFWASWCVPCRQENPFIVEAYNEFKDRNFEIVGVSVDDKRKNWEFAVEKDKLPWINVSDLKGFKNEVAKQYGISAVPQNFLLDPDGVIIAKNMRGEELSEKLSEIFHQE</sequence>
<dbReference type="RefSeq" id="WP_035073188.1">
    <property type="nucleotide sequence ID" value="NZ_JMIH01000016.1"/>
</dbReference>
<dbReference type="Gene3D" id="3.40.30.10">
    <property type="entry name" value="Glutaredoxin"/>
    <property type="match status" value="1"/>
</dbReference>
<accession>A0A074KZ93</accession>
<dbReference type="Proteomes" id="UP000027821">
    <property type="component" value="Unassembled WGS sequence"/>
</dbReference>